<dbReference type="SUPFAM" id="SSF54285">
    <property type="entry name" value="MoaD/ThiS"/>
    <property type="match status" value="1"/>
</dbReference>
<proteinExistence type="predicted"/>
<dbReference type="InterPro" id="IPR012675">
    <property type="entry name" value="Beta-grasp_dom_sf"/>
</dbReference>
<dbReference type="NCBIfam" id="NF041918">
    <property type="entry name" value="SAMP1"/>
    <property type="match status" value="1"/>
</dbReference>
<organism evidence="1">
    <name type="scientific">Longilinea arvoryzae</name>
    <dbReference type="NCBI Taxonomy" id="360412"/>
    <lineage>
        <taxon>Bacteria</taxon>
        <taxon>Bacillati</taxon>
        <taxon>Chloroflexota</taxon>
        <taxon>Anaerolineae</taxon>
        <taxon>Anaerolineales</taxon>
        <taxon>Anaerolineaceae</taxon>
        <taxon>Longilinea</taxon>
    </lineage>
</organism>
<sequence>MNVRFYATFRALVGAKNAEFLIPDGTTVRGLLSEIIRRYPSLEPELLDEKRELHRHVHVLINGRDTYYLPQKMETVLEEQDTVDIFPPVAGG</sequence>
<dbReference type="InterPro" id="IPR054834">
    <property type="entry name" value="SAMP1_3"/>
</dbReference>
<reference evidence="1" key="1">
    <citation type="submission" date="2015-07" db="EMBL/GenBank/DDBJ databases">
        <title>Draft Genome Sequences of Anaerolinea thermolimosa IMO-1, Bellilinea caldifistulae GOMI-1, Leptolinea tardivitalis YMTK-2, Levilinea saccharolytica KIBI-1,Longilinea arvoryzae KOME-1, Previously Described as Members of the Anaerolineaceae (Chloroflexi).</title>
        <authorList>
            <person name="Sekiguchi Y."/>
            <person name="Ohashi A."/>
            <person name="Matsuura N."/>
            <person name="Tourlousse M.D."/>
        </authorList>
    </citation>
    <scope>NUCLEOTIDE SEQUENCE [LARGE SCALE GENOMIC DNA]</scope>
    <source>
        <strain evidence="1">KOME-1</strain>
    </source>
</reference>
<name>A0A0S7BDZ6_9CHLR</name>
<protein>
    <submittedName>
        <fullName evidence="1">Molybdopterin synthase subunit MoaD</fullName>
    </submittedName>
</protein>
<dbReference type="PANTHER" id="PTHR38031:SF1">
    <property type="entry name" value="SULFUR CARRIER PROTEIN CYSO"/>
    <property type="match status" value="1"/>
</dbReference>
<dbReference type="RefSeq" id="WP_083522311.1">
    <property type="nucleotide sequence ID" value="NZ_DF967972.1"/>
</dbReference>
<dbReference type="NCBIfam" id="TIGR01687">
    <property type="entry name" value="moaD_arch"/>
    <property type="match status" value="1"/>
</dbReference>
<gene>
    <name evidence="1" type="ORF">LARV_00846</name>
</gene>
<dbReference type="InterPro" id="IPR003749">
    <property type="entry name" value="ThiS/MoaD-like"/>
</dbReference>
<keyword evidence="2" id="KW-1185">Reference proteome</keyword>
<dbReference type="InterPro" id="IPR016155">
    <property type="entry name" value="Mopterin_synth/thiamin_S_b"/>
</dbReference>
<accession>A0A0S7BDZ6</accession>
<dbReference type="Proteomes" id="UP000055060">
    <property type="component" value="Unassembled WGS sequence"/>
</dbReference>
<dbReference type="Gene3D" id="3.10.20.30">
    <property type="match status" value="1"/>
</dbReference>
<dbReference type="InterPro" id="IPR052045">
    <property type="entry name" value="Sulfur_Carrier/Prot_Modifier"/>
</dbReference>
<dbReference type="OrthoDB" id="2112016at2"/>
<dbReference type="EMBL" id="DF967972">
    <property type="protein sequence ID" value="GAP13104.1"/>
    <property type="molecule type" value="Genomic_DNA"/>
</dbReference>
<dbReference type="InterPro" id="IPR010038">
    <property type="entry name" value="MoaD_arc-typ"/>
</dbReference>
<evidence type="ECO:0000313" key="2">
    <source>
        <dbReference type="Proteomes" id="UP000055060"/>
    </source>
</evidence>
<dbReference type="STRING" id="360412.LARV_00846"/>
<dbReference type="Pfam" id="PF02597">
    <property type="entry name" value="ThiS"/>
    <property type="match status" value="1"/>
</dbReference>
<dbReference type="PANTHER" id="PTHR38031">
    <property type="entry name" value="SULFUR CARRIER PROTEIN SLR0821-RELATED"/>
    <property type="match status" value="1"/>
</dbReference>
<evidence type="ECO:0000313" key="1">
    <source>
        <dbReference type="EMBL" id="GAP13104.1"/>
    </source>
</evidence>
<dbReference type="AlphaFoldDB" id="A0A0S7BDZ6"/>
<dbReference type="CDD" id="cd17505">
    <property type="entry name" value="Ubl_SAMP1_like"/>
    <property type="match status" value="1"/>
</dbReference>